<comment type="caution">
    <text evidence="1">The sequence shown here is derived from an EMBL/GenBank/DDBJ whole genome shotgun (WGS) entry which is preliminary data.</text>
</comment>
<dbReference type="Proteomes" id="UP001057402">
    <property type="component" value="Chromosome 2"/>
</dbReference>
<gene>
    <name evidence="1" type="ORF">MLD38_002650</name>
</gene>
<name>A0ACB9S1K4_9MYRT</name>
<accession>A0ACB9S1K4</accession>
<protein>
    <submittedName>
        <fullName evidence="1">Uncharacterized protein</fullName>
    </submittedName>
</protein>
<sequence length="163" mass="18597">MARVMEHDLYIIERWPEFMSRARGALSEAIVGKKNGHRHMPETRDEDWLYVVLRAQIVKRPKIGDHKVVGMKKQPQMLIWKCEVIAILVLYGLPRLLQAQSSLMRFCGLIPEKGGKSDVENKLGEFFMHQIANDASPTTAEDSGLPMLQLTNTAYSVLWSTFV</sequence>
<evidence type="ECO:0000313" key="2">
    <source>
        <dbReference type="Proteomes" id="UP001057402"/>
    </source>
</evidence>
<dbReference type="EMBL" id="CM042881">
    <property type="protein sequence ID" value="KAI4384503.1"/>
    <property type="molecule type" value="Genomic_DNA"/>
</dbReference>
<reference evidence="2" key="1">
    <citation type="journal article" date="2023" name="Front. Plant Sci.">
        <title>Chromosomal-level genome assembly of Melastoma candidum provides insights into trichome evolution.</title>
        <authorList>
            <person name="Zhong Y."/>
            <person name="Wu W."/>
            <person name="Sun C."/>
            <person name="Zou P."/>
            <person name="Liu Y."/>
            <person name="Dai S."/>
            <person name="Zhou R."/>
        </authorList>
    </citation>
    <scope>NUCLEOTIDE SEQUENCE [LARGE SCALE GENOMIC DNA]</scope>
</reference>
<keyword evidence="2" id="KW-1185">Reference proteome</keyword>
<proteinExistence type="predicted"/>
<organism evidence="1 2">
    <name type="scientific">Melastoma candidum</name>
    <dbReference type="NCBI Taxonomy" id="119954"/>
    <lineage>
        <taxon>Eukaryota</taxon>
        <taxon>Viridiplantae</taxon>
        <taxon>Streptophyta</taxon>
        <taxon>Embryophyta</taxon>
        <taxon>Tracheophyta</taxon>
        <taxon>Spermatophyta</taxon>
        <taxon>Magnoliopsida</taxon>
        <taxon>eudicotyledons</taxon>
        <taxon>Gunneridae</taxon>
        <taxon>Pentapetalae</taxon>
        <taxon>rosids</taxon>
        <taxon>malvids</taxon>
        <taxon>Myrtales</taxon>
        <taxon>Melastomataceae</taxon>
        <taxon>Melastomatoideae</taxon>
        <taxon>Melastomateae</taxon>
        <taxon>Melastoma</taxon>
    </lineage>
</organism>
<evidence type="ECO:0000313" key="1">
    <source>
        <dbReference type="EMBL" id="KAI4384503.1"/>
    </source>
</evidence>